<evidence type="ECO:0000313" key="1">
    <source>
        <dbReference type="EMBL" id="ABK44796.1"/>
    </source>
</evidence>
<reference evidence="2" key="1">
    <citation type="journal article" date="2009" name="Appl. Environ. Microbiol.">
        <title>Complete genome sequence of the chemolithoautotrophic marine magnetotactic coccus strain MC-1.</title>
        <authorList>
            <person name="Schubbe S."/>
            <person name="Williams T.J."/>
            <person name="Xie G."/>
            <person name="Kiss H.E."/>
            <person name="Brettin T.S."/>
            <person name="Martinez D."/>
            <person name="Ross C.A."/>
            <person name="Schuler D."/>
            <person name="Cox B.L."/>
            <person name="Nealson K.H."/>
            <person name="Bazylinski D.A."/>
        </authorList>
    </citation>
    <scope>NUCLEOTIDE SEQUENCE [LARGE SCALE GENOMIC DNA]</scope>
    <source>
        <strain evidence="2">ATCC BAA-1437 / JCM 17883 / MC-1</strain>
    </source>
</reference>
<evidence type="ECO:0000313" key="2">
    <source>
        <dbReference type="Proteomes" id="UP000002586"/>
    </source>
</evidence>
<organism evidence="1 2">
    <name type="scientific">Magnetococcus marinus (strain ATCC BAA-1437 / JCM 17883 / MC-1)</name>
    <dbReference type="NCBI Taxonomy" id="156889"/>
    <lineage>
        <taxon>Bacteria</taxon>
        <taxon>Pseudomonadati</taxon>
        <taxon>Pseudomonadota</taxon>
        <taxon>Magnetococcia</taxon>
        <taxon>Magnetococcales</taxon>
        <taxon>Magnetococcaceae</taxon>
        <taxon>Magnetococcus</taxon>
    </lineage>
</organism>
<accession>A0LA03</accession>
<dbReference type="Proteomes" id="UP000002586">
    <property type="component" value="Chromosome"/>
</dbReference>
<keyword evidence="2" id="KW-1185">Reference proteome</keyword>
<dbReference type="KEGG" id="mgm:Mmc1_2295"/>
<sequence length="83" mass="9018">MSKWYEQVVCGGNVSRMAVSEWLSNSVWQGCFGLLSRLSQSGLIRVGVVSLGVGRHGLCVGCRGEPLYAWLLGVWHEPPSLNG</sequence>
<name>A0LA03_MAGMM</name>
<gene>
    <name evidence="1" type="ordered locus">Mmc1_2295</name>
</gene>
<proteinExistence type="predicted"/>
<dbReference type="AlphaFoldDB" id="A0LA03"/>
<reference evidence="1 2" key="2">
    <citation type="journal article" date="2012" name="Int. J. Syst. Evol. Microbiol.">
        <title>Magnetococcus marinus gen. nov., sp. nov., a marine, magnetotactic bacterium that represents a novel lineage (Magnetococcaceae fam. nov.; Magnetococcales ord. nov.) at the base of the Alphaproteobacteria.</title>
        <authorList>
            <person name="Bazylinski D.A."/>
            <person name="Williams T.J."/>
            <person name="Lefevre C.T."/>
            <person name="Berg R.J."/>
            <person name="Zhang C.L."/>
            <person name="Bowser S.S."/>
            <person name="Dean A.J."/>
            <person name="Beveridge T.J."/>
        </authorList>
    </citation>
    <scope>NUCLEOTIDE SEQUENCE [LARGE SCALE GENOMIC DNA]</scope>
    <source>
        <strain evidence="2">ATCC BAA-1437 / JCM 17883 / MC-1</strain>
    </source>
</reference>
<dbReference type="EMBL" id="CP000471">
    <property type="protein sequence ID" value="ABK44796.1"/>
    <property type="molecule type" value="Genomic_DNA"/>
</dbReference>
<protein>
    <submittedName>
        <fullName evidence="1">Uncharacterized protein</fullName>
    </submittedName>
</protein>
<dbReference type="HOGENOM" id="CLU_2538564_0_0_5"/>
<dbReference type="STRING" id="156889.Mmc1_2295"/>